<protein>
    <submittedName>
        <fullName evidence="2">Acetyl-CoA carboxylase</fullName>
    </submittedName>
</protein>
<dbReference type="RefSeq" id="XP_003006617.1">
    <property type="nucleotide sequence ID" value="XM_003006571.1"/>
</dbReference>
<accession>C9SEQ4</accession>
<dbReference type="OrthoDB" id="5408443at2759"/>
<dbReference type="KEGG" id="val:VDBG_02756"/>
<organism evidence="3">
    <name type="scientific">Verticillium alfalfae (strain VaMs.102 / ATCC MYA-4576 / FGSC 10136)</name>
    <name type="common">Verticillium wilt of alfalfa</name>
    <name type="synonym">Verticillium albo-atrum</name>
    <dbReference type="NCBI Taxonomy" id="526221"/>
    <lineage>
        <taxon>Eukaryota</taxon>
        <taxon>Fungi</taxon>
        <taxon>Dikarya</taxon>
        <taxon>Ascomycota</taxon>
        <taxon>Pezizomycotina</taxon>
        <taxon>Sordariomycetes</taxon>
        <taxon>Hypocreomycetidae</taxon>
        <taxon>Glomerellales</taxon>
        <taxon>Plectosphaerellaceae</taxon>
        <taxon>Verticillium</taxon>
    </lineage>
</organism>
<dbReference type="eggNOG" id="KOG0368">
    <property type="taxonomic scope" value="Eukaryota"/>
</dbReference>
<feature type="region of interest" description="Disordered" evidence="1">
    <location>
        <begin position="1"/>
        <end position="22"/>
    </location>
</feature>
<dbReference type="STRING" id="526221.C9SEQ4"/>
<gene>
    <name evidence="2" type="ORF">VDBG_02756</name>
</gene>
<dbReference type="GeneID" id="9533650"/>
<dbReference type="AlphaFoldDB" id="C9SEQ4"/>
<name>C9SEQ4_VERA1</name>
<dbReference type="EMBL" id="DS985216">
    <property type="protein sequence ID" value="EEY16647.1"/>
    <property type="molecule type" value="Genomic_DNA"/>
</dbReference>
<evidence type="ECO:0000313" key="2">
    <source>
        <dbReference type="EMBL" id="EEY16647.1"/>
    </source>
</evidence>
<dbReference type="Proteomes" id="UP000008698">
    <property type="component" value="Unassembled WGS sequence"/>
</dbReference>
<proteinExistence type="predicted"/>
<evidence type="ECO:0000256" key="1">
    <source>
        <dbReference type="SAM" id="MobiDB-lite"/>
    </source>
</evidence>
<feature type="compositionally biased region" description="Polar residues" evidence="1">
    <location>
        <begin position="1"/>
        <end position="11"/>
    </location>
</feature>
<dbReference type="HOGENOM" id="CLU_2198995_0_0_1"/>
<keyword evidence="3" id="KW-1185">Reference proteome</keyword>
<evidence type="ECO:0000313" key="3">
    <source>
        <dbReference type="Proteomes" id="UP000008698"/>
    </source>
</evidence>
<sequence length="108" mass="12162">MATNVLSSPFNGEQRGGAEETRQRNLSLLESWSGVINFGTADPEASEWYEANRKTITDRIESLKTESFANELTALLRANKSIGMKGVRDALRVMPPEERDSILKYLRE</sequence>
<reference evidence="3" key="1">
    <citation type="journal article" date="2011" name="PLoS Pathog.">
        <title>Comparative genomics yields insights into niche adaptation of plant vascular wilt pathogens.</title>
        <authorList>
            <person name="Klosterman S.J."/>
            <person name="Subbarao K.V."/>
            <person name="Kang S."/>
            <person name="Veronese P."/>
            <person name="Gold S.E."/>
            <person name="Thomma B.P.H.J."/>
            <person name="Chen Z."/>
            <person name="Henrissat B."/>
            <person name="Lee Y.-H."/>
            <person name="Park J."/>
            <person name="Garcia-Pedrajas M.D."/>
            <person name="Barbara D.J."/>
            <person name="Anchieta A."/>
            <person name="de Jonge R."/>
            <person name="Santhanam P."/>
            <person name="Maruthachalam K."/>
            <person name="Atallah Z."/>
            <person name="Amyotte S.G."/>
            <person name="Paz Z."/>
            <person name="Inderbitzin P."/>
            <person name="Hayes R.J."/>
            <person name="Heiman D.I."/>
            <person name="Young S."/>
            <person name="Zeng Q."/>
            <person name="Engels R."/>
            <person name="Galagan J."/>
            <person name="Cuomo C.A."/>
            <person name="Dobinson K.F."/>
            <person name="Ma L.-J."/>
        </authorList>
    </citation>
    <scope>NUCLEOTIDE SEQUENCE [LARGE SCALE GENOMIC DNA]</scope>
    <source>
        <strain evidence="3">VaMs.102 / ATCC MYA-4576 / FGSC 10136</strain>
    </source>
</reference>